<dbReference type="InterPro" id="IPR021457">
    <property type="entry name" value="DUF3108"/>
</dbReference>
<dbReference type="OrthoDB" id="6057441at2"/>
<sequence length="272" mass="30902">MTITSSFRPVFVVFIFLLSLQTAFAQADTIDQRHQPLNTRLLQPGLRQYLVYYQFPSQPKIMAFSLWTRDISQSRRGGLPVFEIRQTWYSTDSNHYRSVYSVNSASDFSPLYHTETTGPKLKAYNWSAGGIKGADTVANNTAAGYTLDFNGPNYNWNLDIETFEMLPLAAGKTFAIRFYDAGLEPPAYVNYTVTGSEMLTTLDNKKVDCWKLHTEGDSPRGKYTQTFWISKNGHELLKEEDSFNGMFRYKVKLPGLAPNPAEALRNALTRQP</sequence>
<keyword evidence="3" id="KW-1185">Reference proteome</keyword>
<feature type="signal peptide" evidence="1">
    <location>
        <begin position="1"/>
        <end position="27"/>
    </location>
</feature>
<feature type="chain" id="PRO_5016588016" evidence="1">
    <location>
        <begin position="28"/>
        <end position="272"/>
    </location>
</feature>
<dbReference type="AlphaFoldDB" id="A0A365Y026"/>
<organism evidence="2 3">
    <name type="scientific">Chitinophaga flava</name>
    <dbReference type="NCBI Taxonomy" id="2259036"/>
    <lineage>
        <taxon>Bacteria</taxon>
        <taxon>Pseudomonadati</taxon>
        <taxon>Bacteroidota</taxon>
        <taxon>Chitinophagia</taxon>
        <taxon>Chitinophagales</taxon>
        <taxon>Chitinophagaceae</taxon>
        <taxon>Chitinophaga</taxon>
    </lineage>
</organism>
<dbReference type="Pfam" id="PF11306">
    <property type="entry name" value="DUF3108"/>
    <property type="match status" value="1"/>
</dbReference>
<dbReference type="EMBL" id="QFFJ01000001">
    <property type="protein sequence ID" value="RBL91959.1"/>
    <property type="molecule type" value="Genomic_DNA"/>
</dbReference>
<protein>
    <submittedName>
        <fullName evidence="2">Uncharacterized protein</fullName>
    </submittedName>
</protein>
<name>A0A365Y026_9BACT</name>
<accession>A0A365Y026</accession>
<gene>
    <name evidence="2" type="ORF">DF182_05000</name>
</gene>
<evidence type="ECO:0000256" key="1">
    <source>
        <dbReference type="SAM" id="SignalP"/>
    </source>
</evidence>
<comment type="caution">
    <text evidence="2">The sequence shown here is derived from an EMBL/GenBank/DDBJ whole genome shotgun (WGS) entry which is preliminary data.</text>
</comment>
<keyword evidence="1" id="KW-0732">Signal</keyword>
<dbReference type="RefSeq" id="WP_113614564.1">
    <property type="nucleotide sequence ID" value="NZ_QFFJ01000001.1"/>
</dbReference>
<evidence type="ECO:0000313" key="3">
    <source>
        <dbReference type="Proteomes" id="UP000253410"/>
    </source>
</evidence>
<evidence type="ECO:0000313" key="2">
    <source>
        <dbReference type="EMBL" id="RBL91959.1"/>
    </source>
</evidence>
<dbReference type="Proteomes" id="UP000253410">
    <property type="component" value="Unassembled WGS sequence"/>
</dbReference>
<proteinExistence type="predicted"/>
<reference evidence="2 3" key="1">
    <citation type="submission" date="2018-05" db="EMBL/GenBank/DDBJ databases">
        <title>Chitinophaga sp. K3CV102501T nov., isolated from isolated from a monsoon evergreen broad-leaved forest soil.</title>
        <authorList>
            <person name="Lv Y."/>
        </authorList>
    </citation>
    <scope>NUCLEOTIDE SEQUENCE [LARGE SCALE GENOMIC DNA]</scope>
    <source>
        <strain evidence="2 3">GDMCC 1.1325</strain>
    </source>
</reference>